<keyword evidence="3" id="KW-1185">Reference proteome</keyword>
<dbReference type="RefSeq" id="WP_217866186.1">
    <property type="nucleotide sequence ID" value="NZ_CP077077.1"/>
</dbReference>
<evidence type="ECO:0000313" key="2">
    <source>
        <dbReference type="EMBL" id="QXH54664.1"/>
    </source>
</evidence>
<evidence type="ECO:0000313" key="3">
    <source>
        <dbReference type="Proteomes" id="UP000824010"/>
    </source>
</evidence>
<sequence length="265" mass="29517">MKLLLLLLVFVQFSLFSVASRADMSSALIKGYAVSLDLALADATREYVYRNSDHGEGEWSQVHGNDYAYVIDHLYRTAVGDKSAIRPELLCGHRAQAMQALLHNFGIRSRTIYLFSRYSGSLMGHVFLEIMNPETGAWEIQDPDYNVAYESSNGRRLSVAELISAPDYANVYPVNAQSRGWQETGARPLIVGQFFNLAYSPTEGMLYYNQQALDAGLVAAVDVYIRANYGQVDYIPAKIGNFLVRPLDFASDLTYAQSDAQSDAH</sequence>
<protein>
    <recommendedName>
        <fullName evidence="4">Transglutaminase-like superfamily protein</fullName>
    </recommendedName>
</protein>
<feature type="signal peptide" evidence="1">
    <location>
        <begin position="1"/>
        <end position="21"/>
    </location>
</feature>
<reference evidence="2 3" key="1">
    <citation type="journal article" date="2021" name="Microorganisms">
        <title>The Ever-Expanding Pseudomonas Genus: Description of 43 New Species and Partition of the Pseudomonas putida Group.</title>
        <authorList>
            <person name="Girard L."/>
            <person name="Lood C."/>
            <person name="Hofte M."/>
            <person name="Vandamme P."/>
            <person name="Rokni-Zadeh H."/>
            <person name="van Noort V."/>
            <person name="Lavigne R."/>
            <person name="De Mot R."/>
        </authorList>
    </citation>
    <scope>NUCLEOTIDE SEQUENCE [LARGE SCALE GENOMIC DNA]</scope>
    <source>
        <strain evidence="2 3">COW77</strain>
    </source>
</reference>
<evidence type="ECO:0008006" key="4">
    <source>
        <dbReference type="Google" id="ProtNLM"/>
    </source>
</evidence>
<organism evidence="2 3">
    <name type="scientific">Pseudomonas maumuensis</name>
    <dbReference type="NCBI Taxonomy" id="2842354"/>
    <lineage>
        <taxon>Bacteria</taxon>
        <taxon>Pseudomonadati</taxon>
        <taxon>Pseudomonadota</taxon>
        <taxon>Gammaproteobacteria</taxon>
        <taxon>Pseudomonadales</taxon>
        <taxon>Pseudomonadaceae</taxon>
        <taxon>Pseudomonas</taxon>
    </lineage>
</organism>
<keyword evidence="1" id="KW-0732">Signal</keyword>
<name>A0ABX8NEV1_9PSED</name>
<feature type="chain" id="PRO_5047546215" description="Transglutaminase-like superfamily protein" evidence="1">
    <location>
        <begin position="22"/>
        <end position="265"/>
    </location>
</feature>
<evidence type="ECO:0000256" key="1">
    <source>
        <dbReference type="SAM" id="SignalP"/>
    </source>
</evidence>
<dbReference type="Proteomes" id="UP000824010">
    <property type="component" value="Chromosome"/>
</dbReference>
<proteinExistence type="predicted"/>
<dbReference type="EMBL" id="CP077077">
    <property type="protein sequence ID" value="QXH54664.1"/>
    <property type="molecule type" value="Genomic_DNA"/>
</dbReference>
<gene>
    <name evidence="2" type="ORF">KSS90_14955</name>
</gene>
<accession>A0ABX8NEV1</accession>